<reference evidence="2" key="1">
    <citation type="submission" date="2023-07" db="EMBL/GenBank/DDBJ databases">
        <title>FDA dAtabase for Regulatory Grade micrObial Sequences (FDA-ARGOS): Supporting development and validation of Infectious Disease Dx tests.</title>
        <authorList>
            <person name="Sproer C."/>
            <person name="Gronow S."/>
            <person name="Severitt S."/>
            <person name="Schroder I."/>
            <person name="Tallon L."/>
            <person name="Sadzewicz L."/>
            <person name="Zhao X."/>
            <person name="Boylan J."/>
            <person name="Ott S."/>
            <person name="Bowen H."/>
            <person name="Vavikolanu K."/>
            <person name="Hazen T."/>
            <person name="Aluvathingal J."/>
            <person name="Nadendla S."/>
            <person name="Lowell S."/>
            <person name="Myers T."/>
            <person name="Yan Y."/>
        </authorList>
    </citation>
    <scope>NUCLEOTIDE SEQUENCE [LARGE SCALE GENOMIC DNA]</scope>
    <source>
        <strain evidence="2">FDAARGOS_1538</strain>
    </source>
</reference>
<accession>A0ABS7YWG5</accession>
<gene>
    <name evidence="1" type="ORF">LDJ82_04035</name>
</gene>
<name>A0ABS7YWG5_9FIRM</name>
<evidence type="ECO:0000313" key="2">
    <source>
        <dbReference type="Proteomes" id="UP001198374"/>
    </source>
</evidence>
<dbReference type="Proteomes" id="UP001198374">
    <property type="component" value="Unassembled WGS sequence"/>
</dbReference>
<comment type="caution">
    <text evidence="1">The sequence shown here is derived from an EMBL/GenBank/DDBJ whole genome shotgun (WGS) entry which is preliminary data.</text>
</comment>
<dbReference type="RefSeq" id="WP_209773611.1">
    <property type="nucleotide sequence ID" value="NZ_JAGGLO010000004.1"/>
</dbReference>
<organism evidence="1 2">
    <name type="scientific">Anaerococcus degeneri</name>
    <dbReference type="NCBI Taxonomy" id="361500"/>
    <lineage>
        <taxon>Bacteria</taxon>
        <taxon>Bacillati</taxon>
        <taxon>Bacillota</taxon>
        <taxon>Tissierellia</taxon>
        <taxon>Tissierellales</taxon>
        <taxon>Peptoniphilaceae</taxon>
        <taxon>Anaerococcus</taxon>
    </lineage>
</organism>
<protein>
    <submittedName>
        <fullName evidence="1">Uncharacterized protein</fullName>
    </submittedName>
</protein>
<dbReference type="EMBL" id="JAIWIY010000001">
    <property type="protein sequence ID" value="MCA2096081.1"/>
    <property type="molecule type" value="Genomic_DNA"/>
</dbReference>
<sequence length="69" mass="7889">MDKKYKTCKFCDTRILADRKIGVCDECLKMAGAEDEIIGNLQAAEKINFAVEDYIGQAKEEFIKDLIKR</sequence>
<proteinExistence type="predicted"/>
<evidence type="ECO:0000313" key="1">
    <source>
        <dbReference type="EMBL" id="MCA2096081.1"/>
    </source>
</evidence>
<keyword evidence="2" id="KW-1185">Reference proteome</keyword>